<organism evidence="1 2">
    <name type="scientific">Bacillus timonensis</name>
    <dbReference type="NCBI Taxonomy" id="1033734"/>
    <lineage>
        <taxon>Bacteria</taxon>
        <taxon>Bacillati</taxon>
        <taxon>Bacillota</taxon>
        <taxon>Bacilli</taxon>
        <taxon>Bacillales</taxon>
        <taxon>Bacillaceae</taxon>
        <taxon>Bacillus</taxon>
    </lineage>
</organism>
<sequence>MNKKDIANIRKQFKLNNQYLHIKEIFNVYVKKESNEIYHHICQPFELLEQEAQELFLDNFKKTLAGQLDTKLFELKFQHDVENSTRDLLYDGLQLEDTEDWIEQMLQIVEKMYATKVYEFDTVVTFIRAEYRKPTRKRDPESEQGGSDEVYFSPLILCTLNKIDQPKKTLVFDYIERTFKSNTELDPVINLTAPLTGFLFPAFNDNAADVNHILYAAGKANEPSYSFISDVLNCEDIMTAEDDKIGFEMILKNVIGETVESEVISNVYEEIDRFVQEKEEEEQEDSEPPMINYQDVERILKVSGVEDVDTAKVEHAFKSVIDDEHHEFKAANLVPKSIKINTKVAKLTLSPKELRYVKYIMYQGKRCLLLEIDEDVVVEGLTLETKNQGDRSDSGNQ</sequence>
<proteinExistence type="predicted"/>
<dbReference type="EMBL" id="SLUB01000009">
    <property type="protein sequence ID" value="THE13476.1"/>
    <property type="molecule type" value="Genomic_DNA"/>
</dbReference>
<accession>A0A4S3PVN8</accession>
<dbReference type="InterPro" id="IPR025466">
    <property type="entry name" value="DUF4317"/>
</dbReference>
<dbReference type="STRING" id="1033734.GCA_000285535_03152"/>
<dbReference type="AlphaFoldDB" id="A0A4S3PVN8"/>
<evidence type="ECO:0000313" key="2">
    <source>
        <dbReference type="Proteomes" id="UP000306477"/>
    </source>
</evidence>
<keyword evidence="2" id="KW-1185">Reference proteome</keyword>
<dbReference type="RefSeq" id="WP_136379015.1">
    <property type="nucleotide sequence ID" value="NZ_SLUB01000009.1"/>
</dbReference>
<evidence type="ECO:0000313" key="1">
    <source>
        <dbReference type="EMBL" id="THE13476.1"/>
    </source>
</evidence>
<protein>
    <submittedName>
        <fullName evidence="1">DUF4317 family protein</fullName>
    </submittedName>
</protein>
<name>A0A4S3PVN8_9BACI</name>
<comment type="caution">
    <text evidence="1">The sequence shown here is derived from an EMBL/GenBank/DDBJ whole genome shotgun (WGS) entry which is preliminary data.</text>
</comment>
<dbReference type="Proteomes" id="UP000306477">
    <property type="component" value="Unassembled WGS sequence"/>
</dbReference>
<gene>
    <name evidence="1" type="ORF">E1I69_07645</name>
</gene>
<reference evidence="1 2" key="1">
    <citation type="journal article" date="2019" name="Indoor Air">
        <title>Impacts of indoor surface finishes on bacterial viability.</title>
        <authorList>
            <person name="Hu J."/>
            <person name="Maamar S.B."/>
            <person name="Glawe A.J."/>
            <person name="Gottel N."/>
            <person name="Gilbert J.A."/>
            <person name="Hartmann E.M."/>
        </authorList>
    </citation>
    <scope>NUCLEOTIDE SEQUENCE [LARGE SCALE GENOMIC DNA]</scope>
    <source>
        <strain evidence="1 2">AF060A6</strain>
    </source>
</reference>
<dbReference type="Pfam" id="PF14199">
    <property type="entry name" value="DUF4317"/>
    <property type="match status" value="1"/>
</dbReference>
<dbReference type="OrthoDB" id="1642058at2"/>